<dbReference type="GeneID" id="85365634"/>
<evidence type="ECO:0000313" key="1">
    <source>
        <dbReference type="EMBL" id="KAK0467865.1"/>
    </source>
</evidence>
<reference evidence="1" key="1">
    <citation type="submission" date="2023-06" db="EMBL/GenBank/DDBJ databases">
        <authorList>
            <consortium name="Lawrence Berkeley National Laboratory"/>
            <person name="Ahrendt S."/>
            <person name="Sahu N."/>
            <person name="Indic B."/>
            <person name="Wong-Bajracharya J."/>
            <person name="Merenyi Z."/>
            <person name="Ke H.-M."/>
            <person name="Monk M."/>
            <person name="Kocsube S."/>
            <person name="Drula E."/>
            <person name="Lipzen A."/>
            <person name="Balint B."/>
            <person name="Henrissat B."/>
            <person name="Andreopoulos B."/>
            <person name="Martin F.M."/>
            <person name="Harder C.B."/>
            <person name="Rigling D."/>
            <person name="Ford K.L."/>
            <person name="Foster G.D."/>
            <person name="Pangilinan J."/>
            <person name="Papanicolaou A."/>
            <person name="Barry K."/>
            <person name="LaButti K."/>
            <person name="Viragh M."/>
            <person name="Koriabine M."/>
            <person name="Yan M."/>
            <person name="Riley R."/>
            <person name="Champramary S."/>
            <person name="Plett K.L."/>
            <person name="Tsai I.J."/>
            <person name="Slot J."/>
            <person name="Sipos G."/>
            <person name="Plett J."/>
            <person name="Nagy L.G."/>
            <person name="Grigoriev I.V."/>
        </authorList>
    </citation>
    <scope>NUCLEOTIDE SEQUENCE</scope>
    <source>
        <strain evidence="1">CCBAS 213</strain>
    </source>
</reference>
<gene>
    <name evidence="1" type="ORF">EV420DRAFT_431624</name>
</gene>
<evidence type="ECO:0000313" key="2">
    <source>
        <dbReference type="Proteomes" id="UP001175211"/>
    </source>
</evidence>
<comment type="caution">
    <text evidence="1">The sequence shown here is derived from an EMBL/GenBank/DDBJ whole genome shotgun (WGS) entry which is preliminary data.</text>
</comment>
<dbReference type="AlphaFoldDB" id="A0AA39U6C6"/>
<name>A0AA39U6C6_ARMTA</name>
<proteinExistence type="predicted"/>
<dbReference type="Proteomes" id="UP001175211">
    <property type="component" value="Unassembled WGS sequence"/>
</dbReference>
<dbReference type="EMBL" id="JAUEPS010000002">
    <property type="protein sequence ID" value="KAK0467865.1"/>
    <property type="molecule type" value="Genomic_DNA"/>
</dbReference>
<organism evidence="1 2">
    <name type="scientific">Armillaria tabescens</name>
    <name type="common">Ringless honey mushroom</name>
    <name type="synonym">Agaricus tabescens</name>
    <dbReference type="NCBI Taxonomy" id="1929756"/>
    <lineage>
        <taxon>Eukaryota</taxon>
        <taxon>Fungi</taxon>
        <taxon>Dikarya</taxon>
        <taxon>Basidiomycota</taxon>
        <taxon>Agaricomycotina</taxon>
        <taxon>Agaricomycetes</taxon>
        <taxon>Agaricomycetidae</taxon>
        <taxon>Agaricales</taxon>
        <taxon>Marasmiineae</taxon>
        <taxon>Physalacriaceae</taxon>
        <taxon>Desarmillaria</taxon>
    </lineage>
</organism>
<accession>A0AA39U6C6</accession>
<protein>
    <submittedName>
        <fullName evidence="1">Uncharacterized protein</fullName>
    </submittedName>
</protein>
<keyword evidence="2" id="KW-1185">Reference proteome</keyword>
<sequence>MRITLCGSWCVISGHPWSSLSTHWLYLLGLARRIFGIVLSTSSLDVSTPPSSFWCLPLADTSVHILYYAARMQELLTLLSVLRACELCSLCRTLAFGTETPGDKGRKRINQRLGVLASFLQGRKLLF</sequence>
<dbReference type="RefSeq" id="XP_060338140.1">
    <property type="nucleotide sequence ID" value="XM_060482086.1"/>
</dbReference>